<gene>
    <name evidence="1" type="ORF">PsorP6_017638</name>
</gene>
<proteinExistence type="predicted"/>
<sequence length="403" mass="45496">MSKANLGALALPRLDLSSLDIQEILELSVSLLNANLRQHDELPRMKDGLPDPTVWREVRRKEGIRVFKEVQPPRSRPTAPRMRSSVDHADESKMPSLLLLGSMAGHLKDVIYAAMATTTNSMRSLSAFVQDGVVDSKVISRIEAPSLKDPFHSLHVTWRYYTQSKPRDYTCIEATGLIPTDRGELVGFHLIHSLEFKELPNFRNYGVERANMSTCTFFRQKSPTFVDCYTRGYFDFHSMSEKLNNVSVDSISSQWLSMARYVEYAQMKKLLWWMRTQMGRDPFSSIKQCAKSGAADGSRRMVRTSDQAEGRCRVCTRISSGFLRSKPYVCVCCGESVCKPCRVKKRLCIVISSGYTTEVYDEKVDFCAHCIAEASHHDVSLICRDELVGYSSSCSSTPTSTNN</sequence>
<organism evidence="1 2">
    <name type="scientific">Peronosclerospora sorghi</name>
    <dbReference type="NCBI Taxonomy" id="230839"/>
    <lineage>
        <taxon>Eukaryota</taxon>
        <taxon>Sar</taxon>
        <taxon>Stramenopiles</taxon>
        <taxon>Oomycota</taxon>
        <taxon>Peronosporomycetes</taxon>
        <taxon>Peronosporales</taxon>
        <taxon>Peronosporaceae</taxon>
        <taxon>Peronosclerospora</taxon>
    </lineage>
</organism>
<protein>
    <submittedName>
        <fullName evidence="1">Uncharacterized protein</fullName>
    </submittedName>
</protein>
<accession>A0ACC0WNN9</accession>
<comment type="caution">
    <text evidence="1">The sequence shown here is derived from an EMBL/GenBank/DDBJ whole genome shotgun (WGS) entry which is preliminary data.</text>
</comment>
<reference evidence="1 2" key="1">
    <citation type="journal article" date="2022" name="bioRxiv">
        <title>The genome of the oomycete Peronosclerospora sorghi, a cosmopolitan pathogen of maize and sorghum, is inflated with dispersed pseudogenes.</title>
        <authorList>
            <person name="Fletcher K."/>
            <person name="Martin F."/>
            <person name="Isakeit T."/>
            <person name="Cavanaugh K."/>
            <person name="Magill C."/>
            <person name="Michelmore R."/>
        </authorList>
    </citation>
    <scope>NUCLEOTIDE SEQUENCE [LARGE SCALE GENOMIC DNA]</scope>
    <source>
        <strain evidence="1">P6</strain>
    </source>
</reference>
<dbReference type="Proteomes" id="UP001163321">
    <property type="component" value="Chromosome 11"/>
</dbReference>
<evidence type="ECO:0000313" key="2">
    <source>
        <dbReference type="Proteomes" id="UP001163321"/>
    </source>
</evidence>
<evidence type="ECO:0000313" key="1">
    <source>
        <dbReference type="EMBL" id="KAI9919708.1"/>
    </source>
</evidence>
<name>A0ACC0WNN9_9STRA</name>
<dbReference type="EMBL" id="CM047590">
    <property type="protein sequence ID" value="KAI9919708.1"/>
    <property type="molecule type" value="Genomic_DNA"/>
</dbReference>
<keyword evidence="2" id="KW-1185">Reference proteome</keyword>